<feature type="domain" description="STAS" evidence="1">
    <location>
        <begin position="122"/>
        <end position="225"/>
    </location>
</feature>
<protein>
    <recommendedName>
        <fullName evidence="1">STAS domain-containing protein</fullName>
    </recommendedName>
</protein>
<dbReference type="KEGG" id="fpn:ABE65_001165"/>
<proteinExistence type="predicted"/>
<dbReference type="EMBL" id="CP015378">
    <property type="protein sequence ID" value="ANC75545.1"/>
    <property type="molecule type" value="Genomic_DNA"/>
</dbReference>
<evidence type="ECO:0000313" key="2">
    <source>
        <dbReference type="EMBL" id="ANC75545.1"/>
    </source>
</evidence>
<dbReference type="RefSeq" id="WP_066390792.1">
    <property type="nucleotide sequence ID" value="NZ_CP015378.1"/>
</dbReference>
<evidence type="ECO:0000259" key="1">
    <source>
        <dbReference type="PROSITE" id="PS50801"/>
    </source>
</evidence>
<evidence type="ECO:0000313" key="3">
    <source>
        <dbReference type="Proteomes" id="UP000076623"/>
    </source>
</evidence>
<reference evidence="2 3" key="1">
    <citation type="submission" date="2016-04" db="EMBL/GenBank/DDBJ databases">
        <title>Complete genome sequence of Fictibacillus phosphorivorans G25-29, a strain toxic to nematodes.</title>
        <authorList>
            <person name="Zheng Z."/>
        </authorList>
    </citation>
    <scope>NUCLEOTIDE SEQUENCE [LARGE SCALE GENOMIC DNA]</scope>
    <source>
        <strain evidence="2 3">G25-29</strain>
    </source>
</reference>
<dbReference type="InterPro" id="IPR036513">
    <property type="entry name" value="STAS_dom_sf"/>
</dbReference>
<accession>A0A168VQG5</accession>
<dbReference type="CDD" id="cd07041">
    <property type="entry name" value="STAS_RsbR_RsbS_like"/>
    <property type="match status" value="1"/>
</dbReference>
<dbReference type="AlphaFoldDB" id="A0A168VQG5"/>
<dbReference type="InterPro" id="IPR002645">
    <property type="entry name" value="STAS_dom"/>
</dbReference>
<name>A0A168VQG5_9BACL</name>
<gene>
    <name evidence="2" type="ORF">ABE65_001165</name>
</gene>
<dbReference type="PROSITE" id="PS50801">
    <property type="entry name" value="STAS"/>
    <property type="match status" value="1"/>
</dbReference>
<dbReference type="Gene3D" id="3.30.750.24">
    <property type="entry name" value="STAS domain"/>
    <property type="match status" value="1"/>
</dbReference>
<sequence length="256" mass="28993">MSSVLPVPYVKIDKDGMILNRSLKAIDLLGMQAETIRDCFDEESRNKLMKFMMPFEGEKTFEANIKARNQPFLLCDISICWEGDVAHIVFIPIGKHVQGLEDKLLELRLRLSSTDFELFEKKEALEDAMKRLDELSGPFIPISEKMAFVPLFGDVNESKMITVTGNALKAAYEGQFEEIFFDLSATGEIDEGGVQKLSELFRMLQYMNGKPVKIIGVKPKHARQLTALDVDWPVYFETSLKDVLIDHLQIGKAPQA</sequence>
<dbReference type="SUPFAM" id="SSF52091">
    <property type="entry name" value="SpoIIaa-like"/>
    <property type="match status" value="1"/>
</dbReference>
<dbReference type="STRING" id="1221500.ABE65_001165"/>
<organism evidence="2 3">
    <name type="scientific">Fictibacillus phosphorivorans</name>
    <dbReference type="NCBI Taxonomy" id="1221500"/>
    <lineage>
        <taxon>Bacteria</taxon>
        <taxon>Bacillati</taxon>
        <taxon>Bacillota</taxon>
        <taxon>Bacilli</taxon>
        <taxon>Bacillales</taxon>
        <taxon>Fictibacillaceae</taxon>
        <taxon>Fictibacillus</taxon>
    </lineage>
</organism>
<keyword evidence="3" id="KW-1185">Reference proteome</keyword>
<dbReference type="Proteomes" id="UP000076623">
    <property type="component" value="Chromosome"/>
</dbReference>